<name>A0ABW6AJ68_9BACT</name>
<reference evidence="4" key="1">
    <citation type="journal article" date="2019" name="Int. J. Syst. Evol. Microbiol.">
        <title>The Global Catalogue of Microorganisms (GCM) 10K type strain sequencing project: providing services to taxonomists for standard genome sequencing and annotation.</title>
        <authorList>
            <consortium name="The Broad Institute Genomics Platform"/>
            <consortium name="The Broad Institute Genome Sequencing Center for Infectious Disease"/>
            <person name="Wu L."/>
            <person name="Ma J."/>
        </authorList>
    </citation>
    <scope>NUCLEOTIDE SEQUENCE [LARGE SCALE GENOMIC DNA]</scope>
    <source>
        <strain evidence="4">KCTC 52490</strain>
    </source>
</reference>
<organism evidence="3 4">
    <name type="scientific">Spirosoma flavum</name>
    <dbReference type="NCBI Taxonomy" id="2048557"/>
    <lineage>
        <taxon>Bacteria</taxon>
        <taxon>Pseudomonadati</taxon>
        <taxon>Bacteroidota</taxon>
        <taxon>Cytophagia</taxon>
        <taxon>Cytophagales</taxon>
        <taxon>Cytophagaceae</taxon>
        <taxon>Spirosoma</taxon>
    </lineage>
</organism>
<proteinExistence type="predicted"/>
<gene>
    <name evidence="3" type="ORF">ACFS25_15635</name>
</gene>
<dbReference type="Proteomes" id="UP001597512">
    <property type="component" value="Unassembled WGS sequence"/>
</dbReference>
<comment type="caution">
    <text evidence="3">The sequence shown here is derived from an EMBL/GenBank/DDBJ whole genome shotgun (WGS) entry which is preliminary data.</text>
</comment>
<dbReference type="PROSITE" id="PS50110">
    <property type="entry name" value="RESPONSE_REGULATORY"/>
    <property type="match status" value="1"/>
</dbReference>
<dbReference type="SMART" id="SM00448">
    <property type="entry name" value="REC"/>
    <property type="match status" value="1"/>
</dbReference>
<dbReference type="InterPro" id="IPR011006">
    <property type="entry name" value="CheY-like_superfamily"/>
</dbReference>
<keyword evidence="4" id="KW-1185">Reference proteome</keyword>
<dbReference type="EMBL" id="JBHUOM010000012">
    <property type="protein sequence ID" value="MFD2935222.1"/>
    <property type="molecule type" value="Genomic_DNA"/>
</dbReference>
<evidence type="ECO:0000313" key="4">
    <source>
        <dbReference type="Proteomes" id="UP001597512"/>
    </source>
</evidence>
<feature type="modified residue" description="4-aspartylphosphate" evidence="1">
    <location>
        <position position="60"/>
    </location>
</feature>
<dbReference type="Gene3D" id="3.40.50.2300">
    <property type="match status" value="1"/>
</dbReference>
<sequence>MLSEFLILLVDDEPSVVDILNRVAKYDFPEATFLYASCFEEAEHYLENLEGYGPNLILLDINLQLSRDGLDFLAFVRKHPQGHLIPVVILSSINESSKIREAYQLGVSSYTNKPYDYKAWKTYVRILRQYWFETVTTPSVWFEKQSIHETSHQNAISSKILLGLPIDNVS</sequence>
<dbReference type="PANTHER" id="PTHR44520">
    <property type="entry name" value="RESPONSE REGULATOR RCP1-RELATED"/>
    <property type="match status" value="1"/>
</dbReference>
<evidence type="ECO:0000259" key="2">
    <source>
        <dbReference type="PROSITE" id="PS50110"/>
    </source>
</evidence>
<dbReference type="InterPro" id="IPR052893">
    <property type="entry name" value="TCS_response_regulator"/>
</dbReference>
<dbReference type="InterPro" id="IPR001789">
    <property type="entry name" value="Sig_transdc_resp-reg_receiver"/>
</dbReference>
<evidence type="ECO:0000256" key="1">
    <source>
        <dbReference type="PROSITE-ProRule" id="PRU00169"/>
    </source>
</evidence>
<protein>
    <submittedName>
        <fullName evidence="3">Response regulator</fullName>
    </submittedName>
</protein>
<evidence type="ECO:0000313" key="3">
    <source>
        <dbReference type="EMBL" id="MFD2935222.1"/>
    </source>
</evidence>
<keyword evidence="1" id="KW-0597">Phosphoprotein</keyword>
<feature type="domain" description="Response regulatory" evidence="2">
    <location>
        <begin position="6"/>
        <end position="128"/>
    </location>
</feature>
<accession>A0ABW6AJ68</accession>
<dbReference type="Pfam" id="PF00072">
    <property type="entry name" value="Response_reg"/>
    <property type="match status" value="1"/>
</dbReference>
<dbReference type="SUPFAM" id="SSF52172">
    <property type="entry name" value="CheY-like"/>
    <property type="match status" value="1"/>
</dbReference>
<dbReference type="RefSeq" id="WP_381502726.1">
    <property type="nucleotide sequence ID" value="NZ_JBHUOM010000012.1"/>
</dbReference>